<dbReference type="Proteomes" id="UP001472677">
    <property type="component" value="Unassembled WGS sequence"/>
</dbReference>
<evidence type="ECO:0000313" key="2">
    <source>
        <dbReference type="Proteomes" id="UP001472677"/>
    </source>
</evidence>
<protein>
    <submittedName>
        <fullName evidence="1">Uncharacterized protein</fullName>
    </submittedName>
</protein>
<dbReference type="Pfam" id="PF00069">
    <property type="entry name" value="Pkinase"/>
    <property type="match status" value="1"/>
</dbReference>
<dbReference type="PROSITE" id="PS00107">
    <property type="entry name" value="PROTEIN_KINASE_ATP"/>
    <property type="match status" value="1"/>
</dbReference>
<dbReference type="InterPro" id="IPR000719">
    <property type="entry name" value="Prot_kinase_dom"/>
</dbReference>
<organism evidence="1 2">
    <name type="scientific">Hibiscus sabdariffa</name>
    <name type="common">roselle</name>
    <dbReference type="NCBI Taxonomy" id="183260"/>
    <lineage>
        <taxon>Eukaryota</taxon>
        <taxon>Viridiplantae</taxon>
        <taxon>Streptophyta</taxon>
        <taxon>Embryophyta</taxon>
        <taxon>Tracheophyta</taxon>
        <taxon>Spermatophyta</taxon>
        <taxon>Magnoliopsida</taxon>
        <taxon>eudicotyledons</taxon>
        <taxon>Gunneridae</taxon>
        <taxon>Pentapetalae</taxon>
        <taxon>rosids</taxon>
        <taxon>malvids</taxon>
        <taxon>Malvales</taxon>
        <taxon>Malvaceae</taxon>
        <taxon>Malvoideae</taxon>
        <taxon>Hibiscus</taxon>
    </lineage>
</organism>
<keyword evidence="2" id="KW-1185">Reference proteome</keyword>
<dbReference type="InterPro" id="IPR008271">
    <property type="entry name" value="Ser/Thr_kinase_AS"/>
</dbReference>
<comment type="caution">
    <text evidence="1">The sequence shown here is derived from an EMBL/GenBank/DDBJ whole genome shotgun (WGS) entry which is preliminary data.</text>
</comment>
<dbReference type="InterPro" id="IPR018451">
    <property type="entry name" value="NAF/FISL_domain"/>
</dbReference>
<dbReference type="PROSITE" id="PS00108">
    <property type="entry name" value="PROTEIN_KINASE_ST"/>
    <property type="match status" value="1"/>
</dbReference>
<dbReference type="PANTHER" id="PTHR43895">
    <property type="entry name" value="CALCIUM/CALMODULIN-DEPENDENT PROTEIN KINASE KINASE-RELATED"/>
    <property type="match status" value="1"/>
</dbReference>
<gene>
    <name evidence="1" type="ORF">V6N12_000018</name>
</gene>
<dbReference type="PROSITE" id="PS50816">
    <property type="entry name" value="NAF"/>
    <property type="match status" value="1"/>
</dbReference>
<dbReference type="PANTHER" id="PTHR43895:SF33">
    <property type="entry name" value="PROTEIN KINASE DOMAIN-CONTAINING PROTEIN"/>
    <property type="match status" value="1"/>
</dbReference>
<dbReference type="InterPro" id="IPR004041">
    <property type="entry name" value="NAF_dom"/>
</dbReference>
<reference evidence="1 2" key="1">
    <citation type="journal article" date="2024" name="G3 (Bethesda)">
        <title>Genome assembly of Hibiscus sabdariffa L. provides insights into metabolisms of medicinal natural products.</title>
        <authorList>
            <person name="Kim T."/>
        </authorList>
    </citation>
    <scope>NUCLEOTIDE SEQUENCE [LARGE SCALE GENOMIC DNA]</scope>
    <source>
        <strain evidence="1">TK-2024</strain>
        <tissue evidence="1">Old leaves</tissue>
    </source>
</reference>
<evidence type="ECO:0000313" key="1">
    <source>
        <dbReference type="EMBL" id="KAK8486494.1"/>
    </source>
</evidence>
<sequence>MPSGAEPELLPPVSPQPPPSQQTPPEPPPPPLKITRTKTPAGILLGKYQLGRLLGRGSFAKVHEATSLEDDNTVVAVKIIDKTKTVDAAMEPRIIREVSAMRRLQHHPNILKIHEVMATKTKIYLVMELASGGELFAKVLRRGRLVEPAARRYFTQLVSALHFCHENGVAHRDVKPQNLLLDQNGSLKVSDFGLSALPEQLSDGLLHTACGTPAYTAPEVVRRKGYDGSKADAWSCGVILFVLLAGYLPFDDSNLVAMYKKIHRRDFQFPAWISKQAKGIIWQLLDPNPVTRMSLIRLMETSWFKRTLTKSSSDSQLESMLHDRKLKHDMICNEVNAFDIISMSSGLDLSGLFEGRKEKRYITSSMEFDGVMERVREVGDRLGYRVEEGKRGVVGLGKGRVVVVVEVVQVAGLFVLVEVKAVEGGGGVEEGQWVDLEAGLGKIFVSWDNTALG</sequence>
<dbReference type="PROSITE" id="PS50011">
    <property type="entry name" value="PROTEIN_KINASE_DOM"/>
    <property type="match status" value="1"/>
</dbReference>
<dbReference type="Pfam" id="PF03822">
    <property type="entry name" value="NAF"/>
    <property type="match status" value="1"/>
</dbReference>
<dbReference type="SUPFAM" id="SSF56112">
    <property type="entry name" value="Protein kinase-like (PK-like)"/>
    <property type="match status" value="1"/>
</dbReference>
<proteinExistence type="predicted"/>
<dbReference type="SMART" id="SM00220">
    <property type="entry name" value="S_TKc"/>
    <property type="match status" value="1"/>
</dbReference>
<dbReference type="InterPro" id="IPR017441">
    <property type="entry name" value="Protein_kinase_ATP_BS"/>
</dbReference>
<dbReference type="InterPro" id="IPR011009">
    <property type="entry name" value="Kinase-like_dom_sf"/>
</dbReference>
<dbReference type="Gene3D" id="3.30.310.80">
    <property type="entry name" value="Kinase associated domain 1, KA1"/>
    <property type="match status" value="1"/>
</dbReference>
<dbReference type="Gene3D" id="3.30.200.20">
    <property type="entry name" value="Phosphorylase Kinase, domain 1"/>
    <property type="match status" value="1"/>
</dbReference>
<accession>A0ABR2A0J1</accession>
<dbReference type="EMBL" id="JBBPBM010001167">
    <property type="protein sequence ID" value="KAK8486494.1"/>
    <property type="molecule type" value="Genomic_DNA"/>
</dbReference>
<dbReference type="Gene3D" id="1.10.510.10">
    <property type="entry name" value="Transferase(Phosphotransferase) domain 1"/>
    <property type="match status" value="1"/>
</dbReference>
<name>A0ABR2A0J1_9ROSI</name>